<name>S9THJ3_9TRYP</name>
<gene>
    <name evidence="1" type="ORF">STCU_10575</name>
</gene>
<keyword evidence="2" id="KW-1185">Reference proteome</keyword>
<evidence type="ECO:0000313" key="1">
    <source>
        <dbReference type="EMBL" id="EPY17512.1"/>
    </source>
</evidence>
<dbReference type="EMBL" id="ATMH01010443">
    <property type="protein sequence ID" value="EPY17512.1"/>
    <property type="molecule type" value="Genomic_DNA"/>
</dbReference>
<evidence type="ECO:0000313" key="2">
    <source>
        <dbReference type="Proteomes" id="UP000015354"/>
    </source>
</evidence>
<comment type="caution">
    <text evidence="1">The sequence shown here is derived from an EMBL/GenBank/DDBJ whole genome shotgun (WGS) entry which is preliminary data.</text>
</comment>
<dbReference type="AlphaFoldDB" id="S9THJ3"/>
<accession>S9THJ3</accession>
<reference evidence="1 2" key="1">
    <citation type="journal article" date="2013" name="PLoS ONE">
        <title>Predicting the Proteins of Angomonas deanei, Strigomonas culicis and Their Respective Endosymbionts Reveals New Aspects of the Trypanosomatidae Family.</title>
        <authorList>
            <person name="Motta M.C."/>
            <person name="Martins A.C."/>
            <person name="de Souza S.S."/>
            <person name="Catta-Preta C.M."/>
            <person name="Silva R."/>
            <person name="Klein C.C."/>
            <person name="de Almeida L.G."/>
            <person name="de Lima Cunha O."/>
            <person name="Ciapina L.P."/>
            <person name="Brocchi M."/>
            <person name="Colabardini A.C."/>
            <person name="de Araujo Lima B."/>
            <person name="Machado C.R."/>
            <person name="de Almeida Soares C.M."/>
            <person name="Probst C.M."/>
            <person name="de Menezes C.B."/>
            <person name="Thompson C.E."/>
            <person name="Bartholomeu D.C."/>
            <person name="Gradia D.F."/>
            <person name="Pavoni D.P."/>
            <person name="Grisard E.C."/>
            <person name="Fantinatti-Garboggini F."/>
            <person name="Marchini F.K."/>
            <person name="Rodrigues-Luiz G.F."/>
            <person name="Wagner G."/>
            <person name="Goldman G.H."/>
            <person name="Fietto J.L."/>
            <person name="Elias M.C."/>
            <person name="Goldman M.H."/>
            <person name="Sagot M.F."/>
            <person name="Pereira M."/>
            <person name="Stoco P.H."/>
            <person name="de Mendonca-Neto R.P."/>
            <person name="Teixeira S.M."/>
            <person name="Maciel T.E."/>
            <person name="de Oliveira Mendes T.A."/>
            <person name="Urmenyi T.P."/>
            <person name="de Souza W."/>
            <person name="Schenkman S."/>
            <person name="de Vasconcelos A.T."/>
        </authorList>
    </citation>
    <scope>NUCLEOTIDE SEQUENCE [LARGE SCALE GENOMIC DNA]</scope>
</reference>
<organism evidence="1 2">
    <name type="scientific">Strigomonas culicis</name>
    <dbReference type="NCBI Taxonomy" id="28005"/>
    <lineage>
        <taxon>Eukaryota</taxon>
        <taxon>Discoba</taxon>
        <taxon>Euglenozoa</taxon>
        <taxon>Kinetoplastea</taxon>
        <taxon>Metakinetoplastina</taxon>
        <taxon>Trypanosomatida</taxon>
        <taxon>Trypanosomatidae</taxon>
        <taxon>Strigomonadinae</taxon>
        <taxon>Strigomonas</taxon>
    </lineage>
</organism>
<dbReference type="Proteomes" id="UP000015354">
    <property type="component" value="Unassembled WGS sequence"/>
</dbReference>
<protein>
    <submittedName>
        <fullName evidence="1">Uncharacterized protein</fullName>
    </submittedName>
</protein>
<proteinExistence type="predicted"/>
<sequence>MGSCGRTSGRGGVGSLSGMYTGEVGRVGGCCSNISERSFVACDTRLGVAVVQLCGGRASRRAHPLFALDMRAGDTAAPMVRLGISKRSY</sequence>